<dbReference type="InterPro" id="IPR058031">
    <property type="entry name" value="AAA_lid_NorR"/>
</dbReference>
<evidence type="ECO:0000256" key="5">
    <source>
        <dbReference type="PROSITE-ProRule" id="PRU00169"/>
    </source>
</evidence>
<dbReference type="PROSITE" id="PS50110">
    <property type="entry name" value="RESPONSE_REGULATORY"/>
    <property type="match status" value="1"/>
</dbReference>
<reference evidence="9 10" key="1">
    <citation type="submission" date="2017-02" db="EMBL/GenBank/DDBJ databases">
        <authorList>
            <person name="Peterson S.W."/>
        </authorList>
    </citation>
    <scope>NUCLEOTIDE SEQUENCE [LARGE SCALE GENOMIC DNA]</scope>
    <source>
        <strain evidence="9 10">DSM 16080</strain>
    </source>
</reference>
<dbReference type="PANTHER" id="PTHR32071">
    <property type="entry name" value="TRANSCRIPTIONAL REGULATORY PROTEIN"/>
    <property type="match status" value="1"/>
</dbReference>
<evidence type="ECO:0000259" key="7">
    <source>
        <dbReference type="PROSITE" id="PS50045"/>
    </source>
</evidence>
<keyword evidence="5" id="KW-0597">Phosphoprotein</keyword>
<evidence type="ECO:0000256" key="6">
    <source>
        <dbReference type="SAM" id="MobiDB-lite"/>
    </source>
</evidence>
<feature type="domain" description="Sigma-54 factor interaction" evidence="7">
    <location>
        <begin position="137"/>
        <end position="366"/>
    </location>
</feature>
<dbReference type="EMBL" id="FUYC01000007">
    <property type="protein sequence ID" value="SKA84885.1"/>
    <property type="molecule type" value="Genomic_DNA"/>
</dbReference>
<organism evidence="9 10">
    <name type="scientific">Paucidesulfovibrio gracilis DSM 16080</name>
    <dbReference type="NCBI Taxonomy" id="1121449"/>
    <lineage>
        <taxon>Bacteria</taxon>
        <taxon>Pseudomonadati</taxon>
        <taxon>Thermodesulfobacteriota</taxon>
        <taxon>Desulfovibrionia</taxon>
        <taxon>Desulfovibrionales</taxon>
        <taxon>Desulfovibrionaceae</taxon>
        <taxon>Paucidesulfovibrio</taxon>
    </lineage>
</organism>
<dbReference type="InterPro" id="IPR011006">
    <property type="entry name" value="CheY-like_superfamily"/>
</dbReference>
<evidence type="ECO:0000256" key="3">
    <source>
        <dbReference type="ARBA" id="ARBA00023015"/>
    </source>
</evidence>
<dbReference type="FunFam" id="3.40.50.300:FF:000006">
    <property type="entry name" value="DNA-binding transcriptional regulator NtrC"/>
    <property type="match status" value="1"/>
</dbReference>
<dbReference type="InterPro" id="IPR001789">
    <property type="entry name" value="Sig_transdc_resp-reg_receiver"/>
</dbReference>
<dbReference type="SUPFAM" id="SSF52172">
    <property type="entry name" value="CheY-like"/>
    <property type="match status" value="1"/>
</dbReference>
<dbReference type="SMART" id="SM00382">
    <property type="entry name" value="AAA"/>
    <property type="match status" value="1"/>
</dbReference>
<dbReference type="SUPFAM" id="SSF52540">
    <property type="entry name" value="P-loop containing nucleoside triphosphate hydrolases"/>
    <property type="match status" value="1"/>
</dbReference>
<dbReference type="Pfam" id="PF25601">
    <property type="entry name" value="AAA_lid_14"/>
    <property type="match status" value="1"/>
</dbReference>
<dbReference type="RefSeq" id="WP_078717385.1">
    <property type="nucleotide sequence ID" value="NZ_FUYC01000007.1"/>
</dbReference>
<dbReference type="PROSITE" id="PS00675">
    <property type="entry name" value="SIGMA54_INTERACT_1"/>
    <property type="match status" value="1"/>
</dbReference>
<gene>
    <name evidence="9" type="ORF">SAMN02745704_01832</name>
</gene>
<dbReference type="GO" id="GO:0006355">
    <property type="term" value="P:regulation of DNA-templated transcription"/>
    <property type="evidence" value="ECO:0007669"/>
    <property type="project" value="InterPro"/>
</dbReference>
<evidence type="ECO:0000256" key="1">
    <source>
        <dbReference type="ARBA" id="ARBA00022741"/>
    </source>
</evidence>
<feature type="modified residue" description="4-aspartylphosphate" evidence="5">
    <location>
        <position position="52"/>
    </location>
</feature>
<dbReference type="Gene3D" id="1.10.10.60">
    <property type="entry name" value="Homeodomain-like"/>
    <property type="match status" value="1"/>
</dbReference>
<name>A0A1T4X750_9BACT</name>
<dbReference type="AlphaFoldDB" id="A0A1T4X750"/>
<protein>
    <submittedName>
        <fullName evidence="9">Two-component system, NtrC family, response regulator</fullName>
    </submittedName>
</protein>
<dbReference type="PROSITE" id="PS00688">
    <property type="entry name" value="SIGMA54_INTERACT_3"/>
    <property type="match status" value="1"/>
</dbReference>
<dbReference type="InterPro" id="IPR003593">
    <property type="entry name" value="AAA+_ATPase"/>
</dbReference>
<evidence type="ECO:0000256" key="4">
    <source>
        <dbReference type="ARBA" id="ARBA00023163"/>
    </source>
</evidence>
<feature type="region of interest" description="Disordered" evidence="6">
    <location>
        <begin position="397"/>
        <end position="424"/>
    </location>
</feature>
<dbReference type="SMART" id="SM00448">
    <property type="entry name" value="REC"/>
    <property type="match status" value="1"/>
</dbReference>
<dbReference type="InterPro" id="IPR002078">
    <property type="entry name" value="Sigma_54_int"/>
</dbReference>
<dbReference type="PANTHER" id="PTHR32071:SF113">
    <property type="entry name" value="ALGINATE BIOSYNTHESIS TRANSCRIPTIONAL REGULATORY PROTEIN ALGB"/>
    <property type="match status" value="1"/>
</dbReference>
<dbReference type="InterPro" id="IPR027417">
    <property type="entry name" value="P-loop_NTPase"/>
</dbReference>
<dbReference type="OrthoDB" id="9763792at2"/>
<evidence type="ECO:0000259" key="8">
    <source>
        <dbReference type="PROSITE" id="PS50110"/>
    </source>
</evidence>
<dbReference type="InterPro" id="IPR025662">
    <property type="entry name" value="Sigma_54_int_dom_ATP-bd_1"/>
</dbReference>
<keyword evidence="10" id="KW-1185">Reference proteome</keyword>
<dbReference type="PROSITE" id="PS50045">
    <property type="entry name" value="SIGMA54_INTERACT_4"/>
    <property type="match status" value="1"/>
</dbReference>
<dbReference type="STRING" id="1121449.SAMN02745704_01832"/>
<dbReference type="CDD" id="cd00156">
    <property type="entry name" value="REC"/>
    <property type="match status" value="1"/>
</dbReference>
<dbReference type="InterPro" id="IPR025944">
    <property type="entry name" value="Sigma_54_int_dom_CS"/>
</dbReference>
<dbReference type="Gene3D" id="3.40.50.300">
    <property type="entry name" value="P-loop containing nucleotide triphosphate hydrolases"/>
    <property type="match status" value="1"/>
</dbReference>
<proteinExistence type="predicted"/>
<evidence type="ECO:0000256" key="2">
    <source>
        <dbReference type="ARBA" id="ARBA00022840"/>
    </source>
</evidence>
<accession>A0A1T4X750</accession>
<keyword evidence="4" id="KW-0804">Transcription</keyword>
<evidence type="ECO:0000313" key="10">
    <source>
        <dbReference type="Proteomes" id="UP000190027"/>
    </source>
</evidence>
<dbReference type="CDD" id="cd00009">
    <property type="entry name" value="AAA"/>
    <property type="match status" value="1"/>
</dbReference>
<sequence length="494" mass="55284">MANILIIDDDHDVCETIESLGTRLGHHCESAHTLAQGMERLEQGGVDVVFLDIRLPDGNGLEHLTTVKSMPDDPEVIILTGKGDADGAELAIQGGVWDYLLKPSPVKEITLTLGRAIKYRDEKRSRNKHVALNLENVVGKSQAMRSCFDLMAQASKSDSNVLITGETGTGKELFARTIHENSVRRTGEFVVVDCASLTENLVESTLFGHKKGAFTGADSNRIGLVKLADQGTLFLDEVGEMPLSLQKAFLRVLQERRFRPVGEAREVQSNFRLISATNRSLEQLVEQKRFRSDILFRLKTIQIRLPSLRERREDIRPLALHFVEQLCARYDTGIKGFGSEFFSTLEAYDWPGNVRELANVLERAFVSAGAEHTLYAMHLPQELRIQVAKAQIVERKHAASPPTEEPVSVESSQRTERVSRTGFPAGETGESIIRRAIPEGPDLPSLKEFKVLAEKQYLMALMDRYEKDIKTILELSGLSRSHFYALLKKHDIRG</sequence>
<dbReference type="GO" id="GO:0000160">
    <property type="term" value="P:phosphorelay signal transduction system"/>
    <property type="evidence" value="ECO:0007669"/>
    <property type="project" value="InterPro"/>
</dbReference>
<keyword evidence="3" id="KW-0805">Transcription regulation</keyword>
<dbReference type="Proteomes" id="UP000190027">
    <property type="component" value="Unassembled WGS sequence"/>
</dbReference>
<evidence type="ECO:0000313" key="9">
    <source>
        <dbReference type="EMBL" id="SKA84885.1"/>
    </source>
</evidence>
<feature type="domain" description="Response regulatory" evidence="8">
    <location>
        <begin position="3"/>
        <end position="117"/>
    </location>
</feature>
<dbReference type="GO" id="GO:0005524">
    <property type="term" value="F:ATP binding"/>
    <property type="evidence" value="ECO:0007669"/>
    <property type="project" value="UniProtKB-KW"/>
</dbReference>
<dbReference type="Gene3D" id="3.40.50.2300">
    <property type="match status" value="1"/>
</dbReference>
<dbReference type="Gene3D" id="1.10.8.60">
    <property type="match status" value="1"/>
</dbReference>
<dbReference type="Pfam" id="PF00072">
    <property type="entry name" value="Response_reg"/>
    <property type="match status" value="1"/>
</dbReference>
<keyword evidence="2" id="KW-0067">ATP-binding</keyword>
<dbReference type="Pfam" id="PF00158">
    <property type="entry name" value="Sigma54_activat"/>
    <property type="match status" value="1"/>
</dbReference>
<keyword evidence="1" id="KW-0547">Nucleotide-binding</keyword>